<name>A0A5C3DVZ6_9BASI</name>
<dbReference type="Proteomes" id="UP000324022">
    <property type="component" value="Unassembled WGS sequence"/>
</dbReference>
<accession>A0A5C3DVZ6</accession>
<feature type="region of interest" description="Disordered" evidence="1">
    <location>
        <begin position="1"/>
        <end position="39"/>
    </location>
</feature>
<feature type="compositionally biased region" description="Basic and acidic residues" evidence="1">
    <location>
        <begin position="19"/>
        <end position="39"/>
    </location>
</feature>
<feature type="compositionally biased region" description="Basic and acidic residues" evidence="1">
    <location>
        <begin position="278"/>
        <end position="288"/>
    </location>
</feature>
<proteinExistence type="predicted"/>
<feature type="region of interest" description="Disordered" evidence="1">
    <location>
        <begin position="535"/>
        <end position="573"/>
    </location>
</feature>
<sequence length="573" mass="62765">MSSRSLRRTRQKPNSGAREPAKRVRIEEREESESQARIELDSIAAEGESLADRIASIGASNSTTVAAHASAPSQVGEEETQQSQRREEDGSQHIVTLANTGNTTARATRRSTVTNAMLQQRVNDLEQIVETLTARVTSIQSPPPAPIPPVLAYLAEVLHIEERGLDVLLQRPDVELVTEDRISFAPTRSEVQEIIKLRSALGEVRGVVQELRAQLERAAVPDQASPAKEDAVGGRITALEQVMQQVMSQALLDPAASTGTRAARPMTAPQAQAPSSSPERRGGGGEKAHNTLHCAFTMWTCSAMGIGTTDPLPNYVDPPPTTAEGQTLLRVNWTDRSTLGGDSPIVRRYLASAELREDLPTKLYVDSLDGKMASQDHQDLCNKYGDHGFLPLEAMSEDETAGEEEVLTIWEESAVVRWSRNVSIAIRVPWLLQESDNIITEMDKRIEQQDSHNARHVRTILCPPRANIPNDPALVELIPSTVHRFMVAERFKNLYPAAVENVQDNVPPTKANQRVNVVCALVQWGRDPSFEFVESSAGSGEVAIQSEPGPSRRPDSYNNALDPALASSQHQRA</sequence>
<protein>
    <submittedName>
        <fullName evidence="2">Uncharacterized protein</fullName>
    </submittedName>
</protein>
<gene>
    <name evidence="2" type="ORF">UTRI_01291</name>
</gene>
<feature type="compositionally biased region" description="Basic residues" evidence="1">
    <location>
        <begin position="1"/>
        <end position="11"/>
    </location>
</feature>
<evidence type="ECO:0000313" key="3">
    <source>
        <dbReference type="Proteomes" id="UP000324022"/>
    </source>
</evidence>
<organism evidence="2 3">
    <name type="scientific">Ustilago trichophora</name>
    <dbReference type="NCBI Taxonomy" id="86804"/>
    <lineage>
        <taxon>Eukaryota</taxon>
        <taxon>Fungi</taxon>
        <taxon>Dikarya</taxon>
        <taxon>Basidiomycota</taxon>
        <taxon>Ustilaginomycotina</taxon>
        <taxon>Ustilaginomycetes</taxon>
        <taxon>Ustilaginales</taxon>
        <taxon>Ustilaginaceae</taxon>
        <taxon>Ustilago</taxon>
    </lineage>
</organism>
<feature type="region of interest" description="Disordered" evidence="1">
    <location>
        <begin position="63"/>
        <end position="92"/>
    </location>
</feature>
<feature type="region of interest" description="Disordered" evidence="1">
    <location>
        <begin position="255"/>
        <end position="288"/>
    </location>
</feature>
<reference evidence="2 3" key="1">
    <citation type="submission" date="2018-03" db="EMBL/GenBank/DDBJ databases">
        <authorList>
            <person name="Guldener U."/>
        </authorList>
    </citation>
    <scope>NUCLEOTIDE SEQUENCE [LARGE SCALE GENOMIC DNA]</scope>
    <source>
        <strain evidence="2 3">NBRC100155</strain>
    </source>
</reference>
<dbReference type="OrthoDB" id="10629815at2759"/>
<keyword evidence="3" id="KW-1185">Reference proteome</keyword>
<evidence type="ECO:0000256" key="1">
    <source>
        <dbReference type="SAM" id="MobiDB-lite"/>
    </source>
</evidence>
<dbReference type="AlphaFoldDB" id="A0A5C3DVZ6"/>
<evidence type="ECO:0000313" key="2">
    <source>
        <dbReference type="EMBL" id="SPO22613.1"/>
    </source>
</evidence>
<dbReference type="EMBL" id="OOIN01000004">
    <property type="protein sequence ID" value="SPO22613.1"/>
    <property type="molecule type" value="Genomic_DNA"/>
</dbReference>